<name>A0A7G8TDX3_9FIRM</name>
<dbReference type="EMBL" id="CP060286">
    <property type="protein sequence ID" value="QNK41814.1"/>
    <property type="molecule type" value="Genomic_DNA"/>
</dbReference>
<sequence length="50" mass="5911">MTDLTYNLLKRVIQNGGFDKTDVLNKMDVFLTFDRITQDQYKELHDMIGD</sequence>
<accession>A0A7G8TDX3</accession>
<dbReference type="RefSeq" id="WP_187037115.1">
    <property type="nucleotide sequence ID" value="NZ_CP060286.1"/>
</dbReference>
<dbReference type="AlphaFoldDB" id="A0A7G8TDX3"/>
<dbReference type="KEGG" id="cfem:HCR03_06105"/>
<gene>
    <name evidence="1" type="ORF">HCR03_06105</name>
</gene>
<proteinExistence type="predicted"/>
<protein>
    <recommendedName>
        <fullName evidence="3">XkdX family protein</fullName>
    </recommendedName>
</protein>
<organism evidence="1 2">
    <name type="scientific">Caproicibacter fermentans</name>
    <dbReference type="NCBI Taxonomy" id="2576756"/>
    <lineage>
        <taxon>Bacteria</taxon>
        <taxon>Bacillati</taxon>
        <taxon>Bacillota</taxon>
        <taxon>Clostridia</taxon>
        <taxon>Eubacteriales</taxon>
        <taxon>Acutalibacteraceae</taxon>
        <taxon>Caproicibacter</taxon>
    </lineage>
</organism>
<evidence type="ECO:0000313" key="1">
    <source>
        <dbReference type="EMBL" id="QNK41814.1"/>
    </source>
</evidence>
<reference evidence="1 2" key="1">
    <citation type="submission" date="2020-08" db="EMBL/GenBank/DDBJ databases">
        <title>The isolate Caproiciproducens sp. 7D4C2 produces n-caproate at mildly acidic conditions from hexoses: genome and rBOX comparison with related strains and chain-elongating bacteria.</title>
        <authorList>
            <person name="Esquivel-Elizondo S."/>
            <person name="Bagci C."/>
            <person name="Temovska M."/>
            <person name="Jeon B.S."/>
            <person name="Bessarab I."/>
            <person name="Williams R.B.H."/>
            <person name="Huson D.H."/>
            <person name="Angenent L.T."/>
        </authorList>
    </citation>
    <scope>NUCLEOTIDE SEQUENCE [LARGE SCALE GENOMIC DNA]</scope>
    <source>
        <strain evidence="1 2">7D4C2</strain>
    </source>
</reference>
<evidence type="ECO:0008006" key="3">
    <source>
        <dbReference type="Google" id="ProtNLM"/>
    </source>
</evidence>
<evidence type="ECO:0000313" key="2">
    <source>
        <dbReference type="Proteomes" id="UP000515909"/>
    </source>
</evidence>
<dbReference type="Proteomes" id="UP000515909">
    <property type="component" value="Chromosome"/>
</dbReference>